<protein>
    <recommendedName>
        <fullName evidence="6">Tyr recombinase domain-containing protein</fullName>
    </recommendedName>
</protein>
<dbReference type="InterPro" id="IPR011010">
    <property type="entry name" value="DNA_brk_join_enz"/>
</dbReference>
<dbReference type="GO" id="GO:0015074">
    <property type="term" value="P:DNA integration"/>
    <property type="evidence" value="ECO:0007669"/>
    <property type="project" value="UniProtKB-KW"/>
</dbReference>
<keyword evidence="8" id="KW-1185">Reference proteome</keyword>
<evidence type="ECO:0000256" key="5">
    <source>
        <dbReference type="SAM" id="MobiDB-lite"/>
    </source>
</evidence>
<dbReference type="AlphaFoldDB" id="A0A4Y3HZI5"/>
<dbReference type="InterPro" id="IPR050090">
    <property type="entry name" value="Tyrosine_recombinase_XerCD"/>
</dbReference>
<dbReference type="EMBL" id="BJLF01000011">
    <property type="protein sequence ID" value="GEA51644.1"/>
    <property type="molecule type" value="Genomic_DNA"/>
</dbReference>
<dbReference type="InterPro" id="IPR002104">
    <property type="entry name" value="Integrase_catalytic"/>
</dbReference>
<organism evidence="7 8">
    <name type="scientific">Vibrio inusitatus NBRC 102082</name>
    <dbReference type="NCBI Taxonomy" id="1219070"/>
    <lineage>
        <taxon>Bacteria</taxon>
        <taxon>Pseudomonadati</taxon>
        <taxon>Pseudomonadota</taxon>
        <taxon>Gammaproteobacteria</taxon>
        <taxon>Vibrionales</taxon>
        <taxon>Vibrionaceae</taxon>
        <taxon>Vibrio</taxon>
    </lineage>
</organism>
<dbReference type="SUPFAM" id="SSF56349">
    <property type="entry name" value="DNA breaking-rejoining enzymes"/>
    <property type="match status" value="1"/>
</dbReference>
<evidence type="ECO:0000259" key="6">
    <source>
        <dbReference type="PROSITE" id="PS51898"/>
    </source>
</evidence>
<dbReference type="RefSeq" id="WP_141346120.1">
    <property type="nucleotide sequence ID" value="NZ_BJLF01000011.1"/>
</dbReference>
<keyword evidence="2" id="KW-0229">DNA integration</keyword>
<evidence type="ECO:0000313" key="8">
    <source>
        <dbReference type="Proteomes" id="UP000318717"/>
    </source>
</evidence>
<keyword evidence="4" id="KW-0233">DNA recombination</keyword>
<dbReference type="PANTHER" id="PTHR30349:SF41">
    <property type="entry name" value="INTEGRASE_RECOMBINASE PROTEIN MJ0367-RELATED"/>
    <property type="match status" value="1"/>
</dbReference>
<dbReference type="GO" id="GO:0003677">
    <property type="term" value="F:DNA binding"/>
    <property type="evidence" value="ECO:0007669"/>
    <property type="project" value="UniProtKB-KW"/>
</dbReference>
<dbReference type="CDD" id="cd00397">
    <property type="entry name" value="DNA_BRE_C"/>
    <property type="match status" value="1"/>
</dbReference>
<feature type="region of interest" description="Disordered" evidence="5">
    <location>
        <begin position="1"/>
        <end position="25"/>
    </location>
</feature>
<keyword evidence="3" id="KW-0238">DNA-binding</keyword>
<evidence type="ECO:0000256" key="4">
    <source>
        <dbReference type="ARBA" id="ARBA00023172"/>
    </source>
</evidence>
<dbReference type="OrthoDB" id="5394387at2"/>
<evidence type="ECO:0000256" key="1">
    <source>
        <dbReference type="ARBA" id="ARBA00008857"/>
    </source>
</evidence>
<feature type="domain" description="Tyr recombinase" evidence="6">
    <location>
        <begin position="113"/>
        <end position="312"/>
    </location>
</feature>
<evidence type="ECO:0000256" key="3">
    <source>
        <dbReference type="ARBA" id="ARBA00023125"/>
    </source>
</evidence>
<proteinExistence type="inferred from homology"/>
<reference evidence="7 8" key="1">
    <citation type="submission" date="2019-06" db="EMBL/GenBank/DDBJ databases">
        <title>Whole genome shotgun sequence of Vibrio inusitatus NBRC 102082.</title>
        <authorList>
            <person name="Hosoyama A."/>
            <person name="Uohara A."/>
            <person name="Ohji S."/>
            <person name="Ichikawa N."/>
        </authorList>
    </citation>
    <scope>NUCLEOTIDE SEQUENCE [LARGE SCALE GENOMIC DNA]</scope>
    <source>
        <strain evidence="7 8">NBRC 102082</strain>
    </source>
</reference>
<comment type="caution">
    <text evidence="7">The sequence shown here is derived from an EMBL/GenBank/DDBJ whole genome shotgun (WGS) entry which is preliminary data.</text>
</comment>
<dbReference type="Gene3D" id="1.10.443.10">
    <property type="entry name" value="Intergrase catalytic core"/>
    <property type="match status" value="1"/>
</dbReference>
<gene>
    <name evidence="7" type="ORF">VIN01S_24480</name>
</gene>
<dbReference type="GO" id="GO:0006310">
    <property type="term" value="P:DNA recombination"/>
    <property type="evidence" value="ECO:0007669"/>
    <property type="project" value="UniProtKB-KW"/>
</dbReference>
<dbReference type="InterPro" id="IPR013762">
    <property type="entry name" value="Integrase-like_cat_sf"/>
</dbReference>
<evidence type="ECO:0000313" key="7">
    <source>
        <dbReference type="EMBL" id="GEA51644.1"/>
    </source>
</evidence>
<comment type="similarity">
    <text evidence="1">Belongs to the 'phage' integrase family.</text>
</comment>
<dbReference type="PROSITE" id="PS51898">
    <property type="entry name" value="TYR_RECOMBINASE"/>
    <property type="match status" value="1"/>
</dbReference>
<feature type="compositionally biased region" description="Basic residues" evidence="5">
    <location>
        <begin position="1"/>
        <end position="16"/>
    </location>
</feature>
<evidence type="ECO:0000256" key="2">
    <source>
        <dbReference type="ARBA" id="ARBA00022908"/>
    </source>
</evidence>
<sequence>MKKKTKNNKGYQAKKNRTPEEKQKQQAINVVYQLKNRGDVKSDGTARNYTGALKLFAEYVNEKGVALKHATKQDAIEYLTDRSVLVGNSALNTFREVANKMLVMTKAMPKDETLPTDIKSEKIELLSSRAYSPEQVELLQSHQGEKNALSTSLALSCGLRAHELYTLRRRDELEPDDRPISEVKFSGLDLQNNHKMYVVKGKGGLKREVAIPNELAASLEARRLDKPRRVKDRTVVYKSYYDVGGGQSWSQSFSRASNVGLGWSHGAHGLRHSFAQRRMEELKWHHDYNDALEAVSQELGHFRRSITLVYLR</sequence>
<name>A0A4Y3HZI5_9VIBR</name>
<dbReference type="Proteomes" id="UP000318717">
    <property type="component" value="Unassembled WGS sequence"/>
</dbReference>
<accession>A0A4Y3HZI5</accession>
<dbReference type="PANTHER" id="PTHR30349">
    <property type="entry name" value="PHAGE INTEGRASE-RELATED"/>
    <property type="match status" value="1"/>
</dbReference>